<evidence type="ECO:0000256" key="2">
    <source>
        <dbReference type="ARBA" id="ARBA00004496"/>
    </source>
</evidence>
<dbReference type="PRINTS" id="PR00411">
    <property type="entry name" value="PNDRDTASEI"/>
</dbReference>
<organism evidence="11 12">
    <name type="scientific">Thioalkalivibrio sulfidiphilus (strain HL-EbGR7)</name>
    <dbReference type="NCBI Taxonomy" id="396588"/>
    <lineage>
        <taxon>Bacteria</taxon>
        <taxon>Pseudomonadati</taxon>
        <taxon>Pseudomonadota</taxon>
        <taxon>Gammaproteobacteria</taxon>
        <taxon>Chromatiales</taxon>
        <taxon>Ectothiorhodospiraceae</taxon>
        <taxon>Thioalkalivibrio</taxon>
    </lineage>
</organism>
<evidence type="ECO:0000256" key="3">
    <source>
        <dbReference type="ARBA" id="ARBA00006442"/>
    </source>
</evidence>
<dbReference type="GO" id="GO:0005737">
    <property type="term" value="C:cytoplasm"/>
    <property type="evidence" value="ECO:0007669"/>
    <property type="project" value="UniProtKB-SubCell"/>
</dbReference>
<comment type="subcellular location">
    <subcellularLocation>
        <location evidence="2">Cytoplasm</location>
    </subcellularLocation>
</comment>
<dbReference type="InterPro" id="IPR050260">
    <property type="entry name" value="FAD-bd_OxRdtase"/>
</dbReference>
<dbReference type="Pfam" id="PF18113">
    <property type="entry name" value="Rbx_binding"/>
    <property type="match status" value="1"/>
</dbReference>
<evidence type="ECO:0000313" key="12">
    <source>
        <dbReference type="Proteomes" id="UP000002383"/>
    </source>
</evidence>
<dbReference type="EMBL" id="CP001339">
    <property type="protein sequence ID" value="ACL71773.1"/>
    <property type="molecule type" value="Genomic_DNA"/>
</dbReference>
<dbReference type="KEGG" id="tgr:Tgr7_0681"/>
<accession>B8GME1</accession>
<evidence type="ECO:0000256" key="7">
    <source>
        <dbReference type="ARBA" id="ARBA00023002"/>
    </source>
</evidence>
<evidence type="ECO:0000259" key="9">
    <source>
        <dbReference type="Pfam" id="PF07992"/>
    </source>
</evidence>
<dbReference type="PANTHER" id="PTHR43429">
    <property type="entry name" value="PYRIDINE NUCLEOTIDE-DISULFIDE OXIDOREDUCTASE DOMAIN-CONTAINING"/>
    <property type="match status" value="1"/>
</dbReference>
<keyword evidence="7" id="KW-0560">Oxidoreductase</keyword>
<evidence type="ECO:0000259" key="10">
    <source>
        <dbReference type="Pfam" id="PF18113"/>
    </source>
</evidence>
<evidence type="ECO:0000256" key="5">
    <source>
        <dbReference type="ARBA" id="ARBA00022630"/>
    </source>
</evidence>
<name>B8GME1_THISH</name>
<evidence type="ECO:0000313" key="11">
    <source>
        <dbReference type="EMBL" id="ACL71773.1"/>
    </source>
</evidence>
<evidence type="ECO:0000256" key="1">
    <source>
        <dbReference type="ARBA" id="ARBA00001974"/>
    </source>
</evidence>
<dbReference type="STRING" id="396588.Tgr7_0681"/>
<dbReference type="Proteomes" id="UP000002383">
    <property type="component" value="Chromosome"/>
</dbReference>
<keyword evidence="4" id="KW-0963">Cytoplasm</keyword>
<proteinExistence type="inferred from homology"/>
<dbReference type="InterPro" id="IPR023753">
    <property type="entry name" value="FAD/NAD-binding_dom"/>
</dbReference>
<dbReference type="AlphaFoldDB" id="B8GME1"/>
<keyword evidence="8" id="KW-0520">NAD</keyword>
<reference evidence="11 12" key="1">
    <citation type="journal article" date="2011" name="Stand. Genomic Sci.">
        <title>Complete genome sequence of 'Thioalkalivibrio sulfidophilus' HL-EbGr7.</title>
        <authorList>
            <person name="Muyzer G."/>
            <person name="Sorokin D.Y."/>
            <person name="Mavromatis K."/>
            <person name="Lapidus A."/>
            <person name="Clum A."/>
            <person name="Ivanova N."/>
            <person name="Pati A."/>
            <person name="d'Haeseleer P."/>
            <person name="Woyke T."/>
            <person name="Kyrpides N.C."/>
        </authorList>
    </citation>
    <scope>NUCLEOTIDE SEQUENCE [LARGE SCALE GENOMIC DNA]</scope>
    <source>
        <strain evidence="11 12">HL-EbGR7</strain>
    </source>
</reference>
<dbReference type="RefSeq" id="WP_012637261.1">
    <property type="nucleotide sequence ID" value="NC_011901.1"/>
</dbReference>
<dbReference type="InterPro" id="IPR041364">
    <property type="entry name" value="Rbx-bd"/>
</dbReference>
<dbReference type="Gene3D" id="3.30.390.120">
    <property type="match status" value="1"/>
</dbReference>
<dbReference type="GO" id="GO:0016491">
    <property type="term" value="F:oxidoreductase activity"/>
    <property type="evidence" value="ECO:0007669"/>
    <property type="project" value="UniProtKB-KW"/>
</dbReference>
<evidence type="ECO:0000256" key="4">
    <source>
        <dbReference type="ARBA" id="ARBA00022490"/>
    </source>
</evidence>
<dbReference type="PRINTS" id="PR00368">
    <property type="entry name" value="FADPNR"/>
</dbReference>
<gene>
    <name evidence="11" type="ordered locus">Tgr7_0681</name>
</gene>
<feature type="domain" description="Rubredoxin binding" evidence="10">
    <location>
        <begin position="307"/>
        <end position="375"/>
    </location>
</feature>
<dbReference type="HOGENOM" id="CLU_003291_4_4_6"/>
<dbReference type="OrthoDB" id="9808980at2"/>
<comment type="similarity">
    <text evidence="3">Belongs to the FAD-dependent oxidoreductase family.</text>
</comment>
<comment type="cofactor">
    <cofactor evidence="1">
        <name>FAD</name>
        <dbReference type="ChEBI" id="CHEBI:57692"/>
    </cofactor>
</comment>
<dbReference type="InterPro" id="IPR036188">
    <property type="entry name" value="FAD/NAD-bd_sf"/>
</dbReference>
<protein>
    <submittedName>
        <fullName evidence="11">FAD-dependent pyridine nucleotide-disulphide oxidoreductase</fullName>
    </submittedName>
</protein>
<evidence type="ECO:0000256" key="8">
    <source>
        <dbReference type="ARBA" id="ARBA00023027"/>
    </source>
</evidence>
<keyword evidence="5" id="KW-0285">Flavoprotein</keyword>
<dbReference type="eggNOG" id="COG1251">
    <property type="taxonomic scope" value="Bacteria"/>
</dbReference>
<keyword evidence="12" id="KW-1185">Reference proteome</keyword>
<dbReference type="SUPFAM" id="SSF51905">
    <property type="entry name" value="FAD/NAD(P)-binding domain"/>
    <property type="match status" value="1"/>
</dbReference>
<feature type="domain" description="FAD/NAD(P)-binding" evidence="9">
    <location>
        <begin position="4"/>
        <end position="278"/>
    </location>
</feature>
<dbReference type="Gene3D" id="3.50.50.60">
    <property type="entry name" value="FAD/NAD(P)-binding domain"/>
    <property type="match status" value="2"/>
</dbReference>
<dbReference type="Pfam" id="PF07992">
    <property type="entry name" value="Pyr_redox_2"/>
    <property type="match status" value="1"/>
</dbReference>
<sequence length="381" mass="40070">MSGIVIIGTGLAGYTLARELRKLDKDTPLTLVTADDGAFYSKPMLSNAFASNKDPEALISQGAEAMAGQLDARILTRRRVASMDTTARQVRLEDGETLAYDRLVLAVGAEPIRLSYEGDGAEAVLSVNSREDYARFREAIEGVDRVAVIGPGLIGCEFANDLRGSGREVDVIGPDTAPLGRLVPEAVGRALQKGLEAVGIRFHLETVVERIDRAGSGLRLTLSNGETVEAGTILSAVGLRPDTRLAGDAGLEVNRGIVVDRTLATSAEDVYALGDCAEVSGLVLPYVMPIMHGARALAKTLAGEATEVSYPAMPVVVKTPAHPVVVNPPSPGADGEWQIDSVGEGVRALFRNGDQLGGFVLTGAEAVKEKQALARHVPAVL</sequence>
<dbReference type="PANTHER" id="PTHR43429:SF3">
    <property type="entry name" value="NITRITE REDUCTASE [NAD(P)H]"/>
    <property type="match status" value="1"/>
</dbReference>
<evidence type="ECO:0000256" key="6">
    <source>
        <dbReference type="ARBA" id="ARBA00022827"/>
    </source>
</evidence>
<keyword evidence="6" id="KW-0274">FAD</keyword>